<feature type="compositionally biased region" description="Basic and acidic residues" evidence="5">
    <location>
        <begin position="977"/>
        <end position="992"/>
    </location>
</feature>
<keyword evidence="8" id="KW-1185">Reference proteome</keyword>
<dbReference type="PANTHER" id="PTHR15922">
    <property type="entry name" value="NEUROBLASTOMA-AMPLIFIED SEQUENCE"/>
    <property type="match status" value="1"/>
</dbReference>
<reference evidence="7" key="1">
    <citation type="journal article" date="2021" name="New Phytol.">
        <title>Evolutionary innovations through gain and loss of genes in the ectomycorrhizal Boletales.</title>
        <authorList>
            <person name="Wu G."/>
            <person name="Miyauchi S."/>
            <person name="Morin E."/>
            <person name="Kuo A."/>
            <person name="Drula E."/>
            <person name="Varga T."/>
            <person name="Kohler A."/>
            <person name="Feng B."/>
            <person name="Cao Y."/>
            <person name="Lipzen A."/>
            <person name="Daum C."/>
            <person name="Hundley H."/>
            <person name="Pangilinan J."/>
            <person name="Johnson J."/>
            <person name="Barry K."/>
            <person name="LaButti K."/>
            <person name="Ng V."/>
            <person name="Ahrendt S."/>
            <person name="Min B."/>
            <person name="Choi I.G."/>
            <person name="Park H."/>
            <person name="Plett J.M."/>
            <person name="Magnuson J."/>
            <person name="Spatafora J.W."/>
            <person name="Nagy L.G."/>
            <person name="Henrissat B."/>
            <person name="Grigoriev I.V."/>
            <person name="Yang Z.L."/>
            <person name="Xu J."/>
            <person name="Martin F.M."/>
        </authorList>
    </citation>
    <scope>NUCLEOTIDE SEQUENCE</scope>
    <source>
        <strain evidence="7">KKN 215</strain>
    </source>
</reference>
<dbReference type="GO" id="GO:0070939">
    <property type="term" value="C:Dsl1/NZR complex"/>
    <property type="evidence" value="ECO:0007669"/>
    <property type="project" value="TreeGrafter"/>
</dbReference>
<evidence type="ECO:0000256" key="3">
    <source>
        <dbReference type="ARBA" id="ARBA00022824"/>
    </source>
</evidence>
<dbReference type="GO" id="GO:0006890">
    <property type="term" value="P:retrograde vesicle-mediated transport, Golgi to endoplasmic reticulum"/>
    <property type="evidence" value="ECO:0007669"/>
    <property type="project" value="InterPro"/>
</dbReference>
<feature type="region of interest" description="Disordered" evidence="5">
    <location>
        <begin position="82"/>
        <end position="101"/>
    </location>
</feature>
<dbReference type="Pfam" id="PF08314">
    <property type="entry name" value="Sec39"/>
    <property type="match status" value="1"/>
</dbReference>
<name>A0A8K0URX0_9AGAR</name>
<keyword evidence="3" id="KW-0256">Endoplasmic reticulum</keyword>
<sequence length="1016" mass="113180">MALSPTSTTTQELHTQWASISDEQLTLHDLEATLTPIANDLWVAAACVDRLLEDVVLERSLLELGLKRTEAALERSKKVYESSLSGLGEQQEELPGSSSWSEERRRSAALATYYREEPTDAQLCHLRTIFLDRLDRLEAYGRIAEEMPEQETVGEEIDEEWEDDPWADDKPVAPPKRVPLPLPLVAFLVDDLVTTTCYLVSTEQFVPAHIVLDRFGPAIWPFRFAILESIPEHSLASEYRDLLPSIDSSGQSEERPPFAPRRSTLDWTELPGFRNALAEAHIPLKLLIQVSQDHNTPSRPDPLSSEELSLWYRERIEGLNSSGFVDSALSLVQHAASHGVPGLDEVGEELSLLSRLVYDVAPPANVEVEDEWDFNRWKALTPSDIIRAYLAHSSSDTVVQDIHRLVMPYLYVLESRAERSGNTDPSLPNRLLYEYILQAPLDKVLAIFEGSKPTLPPAHRLIRDDEDMARIALACLYGSNSLDEWGTMSRIFECLPAWDTPEDGDETDEVDTTIASLGAFVVPSTARPRCTPSDLLLFFKPLPFTSLSRALDVLDVHLESGEILARWSVPAPLRWFLQSNGSITEQRSWANRMARRAGGTDDMLSSQDDWEWLLEDMLKLAGSGDTELRGAFCLLSRDDITRIFFSGLLSAAKFDIAKALLHSKKANIQLSRDVVEDICLASSQEFYDNASSGNYHFGEMKLAYDCLDVAHPSETIQRQKDFIEATSRLCSYNITSRPGIPISPIEIRLTKDRLSLISRVLSSNSDAYKHTQVILDLANMLGFKGDVVAEVKTLAMLADTALQAEDFNLAYESSVRMVSTVLDFRVSSSYGIDDPKVQEASEVCWIACYQLGRQPEFADVGKKLSLLGRALELCPSDKLADVLTARRPIEEEDKEERQASLAARQRGARTTISRKHASRVNGNTVSLASRLQELRMPNLSSPITPDPAALAEKAFRAAANFSFSDFSARGRSLISDAARERSTSGSRTRYDGAEVSAQAQKVLSKGLGWLLGDDDK</sequence>
<proteinExistence type="predicted"/>
<evidence type="ECO:0000256" key="2">
    <source>
        <dbReference type="ARBA" id="ARBA00022448"/>
    </source>
</evidence>
<evidence type="ECO:0000256" key="1">
    <source>
        <dbReference type="ARBA" id="ARBA00004240"/>
    </source>
</evidence>
<keyword evidence="2" id="KW-0813">Transport</keyword>
<feature type="domain" description="Sec39" evidence="6">
    <location>
        <begin position="225"/>
        <end position="892"/>
    </location>
</feature>
<dbReference type="GO" id="GO:0000149">
    <property type="term" value="F:SNARE binding"/>
    <property type="evidence" value="ECO:0007669"/>
    <property type="project" value="TreeGrafter"/>
</dbReference>
<evidence type="ECO:0000259" key="6">
    <source>
        <dbReference type="Pfam" id="PF08314"/>
    </source>
</evidence>
<dbReference type="AlphaFoldDB" id="A0A8K0URX0"/>
<gene>
    <name evidence="7" type="ORF">BXZ70DRAFT_986429</name>
</gene>
<evidence type="ECO:0000313" key="8">
    <source>
        <dbReference type="Proteomes" id="UP000813824"/>
    </source>
</evidence>
<keyword evidence="4" id="KW-0653">Protein transport</keyword>
<dbReference type="InterPro" id="IPR013244">
    <property type="entry name" value="Sec39_domain"/>
</dbReference>
<comment type="caution">
    <text evidence="7">The sequence shown here is derived from an EMBL/GenBank/DDBJ whole genome shotgun (WGS) entry which is preliminary data.</text>
</comment>
<evidence type="ECO:0000256" key="5">
    <source>
        <dbReference type="SAM" id="MobiDB-lite"/>
    </source>
</evidence>
<feature type="region of interest" description="Disordered" evidence="5">
    <location>
        <begin position="974"/>
        <end position="995"/>
    </location>
</feature>
<dbReference type="GO" id="GO:0015031">
    <property type="term" value="P:protein transport"/>
    <property type="evidence" value="ECO:0007669"/>
    <property type="project" value="UniProtKB-KW"/>
</dbReference>
<comment type="subcellular location">
    <subcellularLocation>
        <location evidence="1">Endoplasmic reticulum</location>
    </subcellularLocation>
</comment>
<accession>A0A8K0URX0</accession>
<dbReference type="EMBL" id="JAEVFJ010000009">
    <property type="protein sequence ID" value="KAH8102506.1"/>
    <property type="molecule type" value="Genomic_DNA"/>
</dbReference>
<protein>
    <submittedName>
        <fullName evidence="7">Sec39-domain-containing protein</fullName>
    </submittedName>
</protein>
<dbReference type="OrthoDB" id="27490at2759"/>
<organism evidence="7 8">
    <name type="scientific">Cristinia sonorae</name>
    <dbReference type="NCBI Taxonomy" id="1940300"/>
    <lineage>
        <taxon>Eukaryota</taxon>
        <taxon>Fungi</taxon>
        <taxon>Dikarya</taxon>
        <taxon>Basidiomycota</taxon>
        <taxon>Agaricomycotina</taxon>
        <taxon>Agaricomycetes</taxon>
        <taxon>Agaricomycetidae</taxon>
        <taxon>Agaricales</taxon>
        <taxon>Pleurotineae</taxon>
        <taxon>Stephanosporaceae</taxon>
        <taxon>Cristinia</taxon>
    </lineage>
</organism>
<dbReference type="Proteomes" id="UP000813824">
    <property type="component" value="Unassembled WGS sequence"/>
</dbReference>
<dbReference type="PANTHER" id="PTHR15922:SF2">
    <property type="entry name" value="NBAS SUBUNIT OF NRZ TETHERING COMPLEX"/>
    <property type="match status" value="1"/>
</dbReference>
<evidence type="ECO:0000313" key="7">
    <source>
        <dbReference type="EMBL" id="KAH8102506.1"/>
    </source>
</evidence>
<evidence type="ECO:0000256" key="4">
    <source>
        <dbReference type="ARBA" id="ARBA00022927"/>
    </source>
</evidence>